<gene>
    <name evidence="1" type="ORF">CK203_042303</name>
</gene>
<dbReference type="EMBL" id="QGNW01000266">
    <property type="protein sequence ID" value="RVW80401.1"/>
    <property type="molecule type" value="Genomic_DNA"/>
</dbReference>
<accession>A0A438H7W5</accession>
<evidence type="ECO:0000313" key="2">
    <source>
        <dbReference type="Proteomes" id="UP000288805"/>
    </source>
</evidence>
<evidence type="ECO:0000313" key="1">
    <source>
        <dbReference type="EMBL" id="RVW80401.1"/>
    </source>
</evidence>
<name>A0A438H7W5_VITVI</name>
<protein>
    <submittedName>
        <fullName evidence="1">Uncharacterized protein</fullName>
    </submittedName>
</protein>
<organism evidence="1 2">
    <name type="scientific">Vitis vinifera</name>
    <name type="common">Grape</name>
    <dbReference type="NCBI Taxonomy" id="29760"/>
    <lineage>
        <taxon>Eukaryota</taxon>
        <taxon>Viridiplantae</taxon>
        <taxon>Streptophyta</taxon>
        <taxon>Embryophyta</taxon>
        <taxon>Tracheophyta</taxon>
        <taxon>Spermatophyta</taxon>
        <taxon>Magnoliopsida</taxon>
        <taxon>eudicotyledons</taxon>
        <taxon>Gunneridae</taxon>
        <taxon>Pentapetalae</taxon>
        <taxon>rosids</taxon>
        <taxon>Vitales</taxon>
        <taxon>Vitaceae</taxon>
        <taxon>Viteae</taxon>
        <taxon>Vitis</taxon>
    </lineage>
</organism>
<comment type="caution">
    <text evidence="1">The sequence shown here is derived from an EMBL/GenBank/DDBJ whole genome shotgun (WGS) entry which is preliminary data.</text>
</comment>
<sequence>MGLHLREGATQKKPHLVNGSTVCIGRRKEGLGIRNLFYLNKALLGIWCWRFASEKNFLWKKVIIRKCGEEERGWVSNGRVKFWKDKWCGGLLLGEAFPALFSTATTKDTWVVKNSWVPLGVNLFGKHREGYGHWISSKGGMEVGKAFHSKECRLELTWILCYEKEEESLIVALL</sequence>
<reference evidence="1 2" key="1">
    <citation type="journal article" date="2018" name="PLoS Genet.">
        <title>Population sequencing reveals clonal diversity and ancestral inbreeding in the grapevine cultivar Chardonnay.</title>
        <authorList>
            <person name="Roach M.J."/>
            <person name="Johnson D.L."/>
            <person name="Bohlmann J."/>
            <person name="van Vuuren H.J."/>
            <person name="Jones S.J."/>
            <person name="Pretorius I.S."/>
            <person name="Schmidt S.A."/>
            <person name="Borneman A.R."/>
        </authorList>
    </citation>
    <scope>NUCLEOTIDE SEQUENCE [LARGE SCALE GENOMIC DNA]</scope>
    <source>
        <strain evidence="2">cv. Chardonnay</strain>
        <tissue evidence="1">Leaf</tissue>
    </source>
</reference>
<dbReference type="Proteomes" id="UP000288805">
    <property type="component" value="Unassembled WGS sequence"/>
</dbReference>
<proteinExistence type="predicted"/>
<dbReference type="AlphaFoldDB" id="A0A438H7W5"/>